<proteinExistence type="predicted"/>
<gene>
    <name evidence="2" type="ORF">SAMN05216262_12120</name>
</gene>
<feature type="domain" description="SnoaL-like" evidence="1">
    <location>
        <begin position="32"/>
        <end position="128"/>
    </location>
</feature>
<dbReference type="STRING" id="641665.GCA_002104455_02014"/>
<dbReference type="InterPro" id="IPR032710">
    <property type="entry name" value="NTF2-like_dom_sf"/>
</dbReference>
<dbReference type="SUPFAM" id="SSF54427">
    <property type="entry name" value="NTF2-like"/>
    <property type="match status" value="1"/>
</dbReference>
<dbReference type="InterPro" id="IPR037401">
    <property type="entry name" value="SnoaL-like"/>
</dbReference>
<sequence length="161" mass="18668">MSTQVRKSSAVSENPKSAVKQQAWLSNFVEKYQQLNVGDLDLLAEIYHQDIVFIDPMHQLRGLADLQQYFAKLFQRLSFCQFRIDNVIAQANEASVYWQMSYQHPRLNAERLVHIQGCSHIKGQGERVLYHRDYLDLGAMLYEQLPIVGGLISWLKKRASQ</sequence>
<evidence type="ECO:0000313" key="3">
    <source>
        <dbReference type="Proteomes" id="UP000199297"/>
    </source>
</evidence>
<dbReference type="RefSeq" id="WP_085285963.1">
    <property type="nucleotide sequence ID" value="NZ_FOBI01000021.1"/>
</dbReference>
<keyword evidence="3" id="KW-1185">Reference proteome</keyword>
<evidence type="ECO:0000313" key="2">
    <source>
        <dbReference type="EMBL" id="SEL76486.1"/>
    </source>
</evidence>
<dbReference type="EMBL" id="FOBI01000021">
    <property type="protein sequence ID" value="SEL76486.1"/>
    <property type="molecule type" value="Genomic_DNA"/>
</dbReference>
<dbReference type="Gene3D" id="3.10.450.50">
    <property type="match status" value="1"/>
</dbReference>
<protein>
    <submittedName>
        <fullName evidence="2">SnoaL-like domain-containing protein</fullName>
    </submittedName>
</protein>
<dbReference type="Pfam" id="PF12680">
    <property type="entry name" value="SnoaL_2"/>
    <property type="match status" value="1"/>
</dbReference>
<dbReference type="OrthoDB" id="1115105at2"/>
<name>A0A1H7SWM9_9GAMM</name>
<organism evidence="2 3">
    <name type="scientific">Colwellia chukchiensis</name>
    <dbReference type="NCBI Taxonomy" id="641665"/>
    <lineage>
        <taxon>Bacteria</taxon>
        <taxon>Pseudomonadati</taxon>
        <taxon>Pseudomonadota</taxon>
        <taxon>Gammaproteobacteria</taxon>
        <taxon>Alteromonadales</taxon>
        <taxon>Colwelliaceae</taxon>
        <taxon>Colwellia</taxon>
    </lineage>
</organism>
<dbReference type="Proteomes" id="UP000199297">
    <property type="component" value="Unassembled WGS sequence"/>
</dbReference>
<evidence type="ECO:0000259" key="1">
    <source>
        <dbReference type="Pfam" id="PF12680"/>
    </source>
</evidence>
<dbReference type="AlphaFoldDB" id="A0A1H7SWM9"/>
<reference evidence="3" key="1">
    <citation type="submission" date="2016-10" db="EMBL/GenBank/DDBJ databases">
        <authorList>
            <person name="Varghese N."/>
            <person name="Submissions S."/>
        </authorList>
    </citation>
    <scope>NUCLEOTIDE SEQUENCE [LARGE SCALE GENOMIC DNA]</scope>
    <source>
        <strain evidence="3">CGMCC 1.9127</strain>
    </source>
</reference>
<accession>A0A1H7SWM9</accession>